<feature type="transmembrane region" description="Helical" evidence="8">
    <location>
        <begin position="782"/>
        <end position="806"/>
    </location>
</feature>
<evidence type="ECO:0000256" key="5">
    <source>
        <dbReference type="ARBA" id="ARBA00023136"/>
    </source>
</evidence>
<evidence type="ECO:0000256" key="7">
    <source>
        <dbReference type="SAM" id="MobiDB-lite"/>
    </source>
</evidence>
<dbReference type="ExpressionAtlas" id="A0A5K4EMM8">
    <property type="expression patterns" value="baseline"/>
</dbReference>
<keyword evidence="10" id="KW-1185">Reference proteome</keyword>
<feature type="compositionally biased region" description="Basic and acidic residues" evidence="7">
    <location>
        <begin position="851"/>
        <end position="871"/>
    </location>
</feature>
<name>A0A5K4EMM8_SCHMA</name>
<dbReference type="WBParaSite" id="Smp_130520.4">
    <property type="protein sequence ID" value="Smp_130520.4"/>
    <property type="gene ID" value="Smp_130520"/>
</dbReference>
<evidence type="ECO:0000256" key="2">
    <source>
        <dbReference type="ARBA" id="ARBA00006058"/>
    </source>
</evidence>
<sequence>MMRVVFSTVLFLCVSLDIAVCNSEVDDDSSTRTTLQLRDSVEFSYSISNFFLDLIRGKKPPTAVFETLVNIQTSHHSRLAYRSVEPVVTTYLGYGICLVFGLLFAIFMPLVGIVFFCARCCGKCGGRVQFVDSKHDPCKRVVYTICLVLIVTFQLAAVVLAFINHHLFHEALVSRDPRIGAFSQANLSLIEFEEALKDMVQMAKNTSSTDLSKQKERFMRIIDDGLVSFEEDFTKLSQANNVSDAISGFQTSARAFLPGSEAIAQISYFNHSLHEVISELPTIRQRLTDTLNTGCPIDKIIECRELMELANDQLKVRVPPNVFQIEEVISISNQIQRHLPDVDYLNEFNKTINNLAVNVKRSISDDLDRAWNDLAQSPKTREKLASVFEHIMVNVSTTLKFIRDRISLEINEEINDHYLRAVEYVLYGGVALLCIPILIFLILYLGLCFGTCGDRPYEEAGLCNRGVGANFLLAGVGFMFLFSTILMASCIVPFLFGGTLQTEVCRYLTGRYPDGPRKMDQYVFESLKSIFYAVEGSLSDSSKSRTFHVDKNELDAIRPTLDIIRFNLSDAILTRCENEPFVEAISTGEFVSPVLSEAIDGILQGLIESFKKIDLESPFRRTIQSCLAAFERLKFLSVVDIREAIKQVNTPLTFIDNLDEFVSRLKALNMNSLTSHIQALVDGPVKLDATRGNIYTLFMRFNSIPDQMNHAVINLNKYNQTLSTSVQSSMNRGVNKLRPLLTKELQLAVIATWHDIPCQSLRLAAKRGVDSVCYTFLMPFNAFWTGLGFTLLLFIPAIIFAVKLAGLYRKTEKYSRDYEEPDYISYHGFYMRPPTDYQDNSQKPRNKSRKHKEEEGEWVEHTKRFVNEENSHNNMCLDTESRYVAVPNPGA</sequence>
<dbReference type="PANTHER" id="PTHR22730">
    <property type="entry name" value="PROMININ PROM PROTEIN"/>
    <property type="match status" value="1"/>
</dbReference>
<feature type="transmembrane region" description="Helical" evidence="8">
    <location>
        <begin position="91"/>
        <end position="120"/>
    </location>
</feature>
<feature type="region of interest" description="Disordered" evidence="7">
    <location>
        <begin position="834"/>
        <end position="891"/>
    </location>
</feature>
<feature type="transmembrane region" description="Helical" evidence="8">
    <location>
        <begin position="424"/>
        <end position="450"/>
    </location>
</feature>
<evidence type="ECO:0000256" key="6">
    <source>
        <dbReference type="ARBA" id="ARBA00023180"/>
    </source>
</evidence>
<evidence type="ECO:0000256" key="1">
    <source>
        <dbReference type="ARBA" id="ARBA00004141"/>
    </source>
</evidence>
<comment type="similarity">
    <text evidence="2">Belongs to the prominin family.</text>
</comment>
<accession>A0A5K4EMM8</accession>
<feature type="transmembrane region" description="Helical" evidence="8">
    <location>
        <begin position="141"/>
        <end position="163"/>
    </location>
</feature>
<dbReference type="Proteomes" id="UP000008854">
    <property type="component" value="Unassembled WGS sequence"/>
</dbReference>
<keyword evidence="5 8" id="KW-0472">Membrane</keyword>
<dbReference type="Pfam" id="PF05478">
    <property type="entry name" value="Prominin"/>
    <property type="match status" value="2"/>
</dbReference>
<dbReference type="GO" id="GO:0016020">
    <property type="term" value="C:membrane"/>
    <property type="evidence" value="ECO:0007669"/>
    <property type="project" value="UniProtKB-SubCell"/>
</dbReference>
<keyword evidence="6" id="KW-0325">Glycoprotein</keyword>
<keyword evidence="9" id="KW-0732">Signal</keyword>
<feature type="chain" id="PRO_5040219832" evidence="9">
    <location>
        <begin position="24"/>
        <end position="891"/>
    </location>
</feature>
<dbReference type="InterPro" id="IPR008795">
    <property type="entry name" value="Prominin"/>
</dbReference>
<evidence type="ECO:0000256" key="8">
    <source>
        <dbReference type="SAM" id="Phobius"/>
    </source>
</evidence>
<feature type="signal peptide" evidence="9">
    <location>
        <begin position="1"/>
        <end position="23"/>
    </location>
</feature>
<reference evidence="11" key="2">
    <citation type="submission" date="2019-11" db="UniProtKB">
        <authorList>
            <consortium name="WormBaseParasite"/>
        </authorList>
    </citation>
    <scope>IDENTIFICATION</scope>
    <source>
        <strain evidence="11">Puerto Rican</strain>
    </source>
</reference>
<dbReference type="InParanoid" id="A0A5K4EMM8"/>
<evidence type="ECO:0000313" key="10">
    <source>
        <dbReference type="Proteomes" id="UP000008854"/>
    </source>
</evidence>
<dbReference type="AlphaFoldDB" id="A0A5K4EMM8"/>
<reference evidence="10" key="1">
    <citation type="journal article" date="2012" name="PLoS Negl. Trop. Dis.">
        <title>A systematically improved high quality genome and transcriptome of the human blood fluke Schistosoma mansoni.</title>
        <authorList>
            <person name="Protasio A.V."/>
            <person name="Tsai I.J."/>
            <person name="Babbage A."/>
            <person name="Nichol S."/>
            <person name="Hunt M."/>
            <person name="Aslett M.A."/>
            <person name="De Silva N."/>
            <person name="Velarde G.S."/>
            <person name="Anderson T.J."/>
            <person name="Clark R.C."/>
            <person name="Davidson C."/>
            <person name="Dillon G.P."/>
            <person name="Holroyd N.E."/>
            <person name="LoVerde P.T."/>
            <person name="Lloyd C."/>
            <person name="McQuillan J."/>
            <person name="Oliveira G."/>
            <person name="Otto T.D."/>
            <person name="Parker-Manuel S.J."/>
            <person name="Quail M.A."/>
            <person name="Wilson R.A."/>
            <person name="Zerlotini A."/>
            <person name="Dunne D.W."/>
            <person name="Berriman M."/>
        </authorList>
    </citation>
    <scope>NUCLEOTIDE SEQUENCE [LARGE SCALE GENOMIC DNA]</scope>
    <source>
        <strain evidence="10">Puerto Rican</strain>
    </source>
</reference>
<proteinExistence type="inferred from homology"/>
<keyword evidence="3 8" id="KW-0812">Transmembrane</keyword>
<evidence type="ECO:0000256" key="3">
    <source>
        <dbReference type="ARBA" id="ARBA00022692"/>
    </source>
</evidence>
<organism evidence="10 11">
    <name type="scientific">Schistosoma mansoni</name>
    <name type="common">Blood fluke</name>
    <dbReference type="NCBI Taxonomy" id="6183"/>
    <lineage>
        <taxon>Eukaryota</taxon>
        <taxon>Metazoa</taxon>
        <taxon>Spiralia</taxon>
        <taxon>Lophotrochozoa</taxon>
        <taxon>Platyhelminthes</taxon>
        <taxon>Trematoda</taxon>
        <taxon>Digenea</taxon>
        <taxon>Strigeidida</taxon>
        <taxon>Schistosomatoidea</taxon>
        <taxon>Schistosomatidae</taxon>
        <taxon>Schistosoma</taxon>
    </lineage>
</organism>
<feature type="transmembrane region" description="Helical" evidence="8">
    <location>
        <begin position="471"/>
        <end position="496"/>
    </location>
</feature>
<comment type="subcellular location">
    <subcellularLocation>
        <location evidence="1">Membrane</location>
        <topology evidence="1">Multi-pass membrane protein</topology>
    </subcellularLocation>
</comment>
<evidence type="ECO:0000256" key="9">
    <source>
        <dbReference type="SAM" id="SignalP"/>
    </source>
</evidence>
<evidence type="ECO:0000313" key="11">
    <source>
        <dbReference type="WBParaSite" id="Smp_130520.4"/>
    </source>
</evidence>
<evidence type="ECO:0000256" key="4">
    <source>
        <dbReference type="ARBA" id="ARBA00022989"/>
    </source>
</evidence>
<dbReference type="PANTHER" id="PTHR22730:SF1">
    <property type="entry name" value="PROMININ-LIKE PROTEIN"/>
    <property type="match status" value="1"/>
</dbReference>
<keyword evidence="4 8" id="KW-1133">Transmembrane helix</keyword>
<protein>
    <submittedName>
        <fullName evidence="11">Prominin (Prom) protein, putative</fullName>
    </submittedName>
</protein>